<dbReference type="OrthoDB" id="9781705at2"/>
<reference evidence="3 4" key="1">
    <citation type="submission" date="2019-03" db="EMBL/GenBank/DDBJ databases">
        <title>Genomic Encyclopedia of Archaeal and Bacterial Type Strains, Phase II (KMG-II): from individual species to whole genera.</title>
        <authorList>
            <person name="Goeker M."/>
        </authorList>
    </citation>
    <scope>NUCLEOTIDE SEQUENCE [LARGE SCALE GENOMIC DNA]</scope>
    <source>
        <strain evidence="3 4">DSM 24323</strain>
    </source>
</reference>
<dbReference type="Pfam" id="PF04069">
    <property type="entry name" value="OpuAC"/>
    <property type="match status" value="1"/>
</dbReference>
<dbReference type="CDD" id="cd13606">
    <property type="entry name" value="PBP2_ProX_like"/>
    <property type="match status" value="1"/>
</dbReference>
<feature type="chain" id="PRO_5038443165" evidence="1">
    <location>
        <begin position="22"/>
        <end position="310"/>
    </location>
</feature>
<accession>A0A4R7J7Z5</accession>
<dbReference type="Gene3D" id="3.40.190.120">
    <property type="entry name" value="Osmoprotection protein (prox), domain 2"/>
    <property type="match status" value="1"/>
</dbReference>
<dbReference type="PROSITE" id="PS51257">
    <property type="entry name" value="PROKAR_LIPOPROTEIN"/>
    <property type="match status" value="1"/>
</dbReference>
<dbReference type="AlphaFoldDB" id="A0A4R7J7Z5"/>
<dbReference type="GO" id="GO:0022857">
    <property type="term" value="F:transmembrane transporter activity"/>
    <property type="evidence" value="ECO:0007669"/>
    <property type="project" value="InterPro"/>
</dbReference>
<name>A0A4R7J7Z5_9ACTN</name>
<dbReference type="Gene3D" id="3.40.190.10">
    <property type="entry name" value="Periplasmic binding protein-like II"/>
    <property type="match status" value="1"/>
</dbReference>
<feature type="domain" description="ABC-type glycine betaine transport system substrate-binding" evidence="2">
    <location>
        <begin position="43"/>
        <end position="306"/>
    </location>
</feature>
<sequence length="310" mass="32154">MNRARTILVGAGAALSALVLVGCGGGSDPLAGDSGGGSDSSSTITIGSANFPESELLMQMYAQALEAKGVQVETQPNIGAREIYMEAFNDGSINLLPEYNGALLAYLSPDGVSEDVSTPEEVYDALQEVLPEGAQTLEQSAAEDKDTLTVTQETAAEYNLQSLADLAPVAGEMSVGAGPEFQERFQGSIGLQEVYGVTFGEFKPLDAGGPLTIAALQDGDVDVANVFSTDSAIPSNGWVTLEDPENLFLAQNVVPLIKSEQATPEVVEALNGVSAALTTQNLTDALAQVQVDKADPVVVAGDFLTEHGLK</sequence>
<keyword evidence="1" id="KW-0732">Signal</keyword>
<keyword evidence="4" id="KW-1185">Reference proteome</keyword>
<dbReference type="EMBL" id="SOAW01000001">
    <property type="protein sequence ID" value="TDT32583.1"/>
    <property type="molecule type" value="Genomic_DNA"/>
</dbReference>
<dbReference type="GO" id="GO:0043190">
    <property type="term" value="C:ATP-binding cassette (ABC) transporter complex"/>
    <property type="evidence" value="ECO:0007669"/>
    <property type="project" value="InterPro"/>
</dbReference>
<evidence type="ECO:0000313" key="3">
    <source>
        <dbReference type="EMBL" id="TDT32583.1"/>
    </source>
</evidence>
<feature type="signal peptide" evidence="1">
    <location>
        <begin position="1"/>
        <end position="21"/>
    </location>
</feature>
<gene>
    <name evidence="3" type="ORF">CLV29_0163</name>
</gene>
<dbReference type="RefSeq" id="WP_133753206.1">
    <property type="nucleotide sequence ID" value="NZ_CP171129.1"/>
</dbReference>
<protein>
    <submittedName>
        <fullName evidence="3">Osmoprotectant transport system substrate-binding protein</fullName>
    </submittedName>
</protein>
<evidence type="ECO:0000256" key="1">
    <source>
        <dbReference type="SAM" id="SignalP"/>
    </source>
</evidence>
<organism evidence="3 4">
    <name type="scientific">Naumannella halotolerans</name>
    <dbReference type="NCBI Taxonomy" id="993414"/>
    <lineage>
        <taxon>Bacteria</taxon>
        <taxon>Bacillati</taxon>
        <taxon>Actinomycetota</taxon>
        <taxon>Actinomycetes</taxon>
        <taxon>Propionibacteriales</taxon>
        <taxon>Propionibacteriaceae</taxon>
        <taxon>Naumannella</taxon>
    </lineage>
</organism>
<comment type="caution">
    <text evidence="3">The sequence shown here is derived from an EMBL/GenBank/DDBJ whole genome shotgun (WGS) entry which is preliminary data.</text>
</comment>
<evidence type="ECO:0000313" key="4">
    <source>
        <dbReference type="Proteomes" id="UP000295371"/>
    </source>
</evidence>
<evidence type="ECO:0000259" key="2">
    <source>
        <dbReference type="Pfam" id="PF04069"/>
    </source>
</evidence>
<proteinExistence type="predicted"/>
<dbReference type="SUPFAM" id="SSF53850">
    <property type="entry name" value="Periplasmic binding protein-like II"/>
    <property type="match status" value="1"/>
</dbReference>
<dbReference type="Proteomes" id="UP000295371">
    <property type="component" value="Unassembled WGS sequence"/>
</dbReference>
<dbReference type="InterPro" id="IPR007210">
    <property type="entry name" value="ABC_Gly_betaine_transp_sub-bd"/>
</dbReference>